<comment type="caution">
    <text evidence="2">The sequence shown here is derived from an EMBL/GenBank/DDBJ whole genome shotgun (WGS) entry which is preliminary data.</text>
</comment>
<proteinExistence type="predicted"/>
<feature type="compositionally biased region" description="Basic and acidic residues" evidence="1">
    <location>
        <begin position="100"/>
        <end position="110"/>
    </location>
</feature>
<evidence type="ECO:0000313" key="3">
    <source>
        <dbReference type="Proteomes" id="UP000814243"/>
    </source>
</evidence>
<dbReference type="EMBL" id="JACEFF010000447">
    <property type="protein sequence ID" value="KAH9637423.1"/>
    <property type="molecule type" value="Genomic_DNA"/>
</dbReference>
<protein>
    <submittedName>
        <fullName evidence="2">Uncharacterized protein</fullName>
    </submittedName>
</protein>
<dbReference type="Proteomes" id="UP000814243">
    <property type="component" value="Unassembled WGS sequence"/>
</dbReference>
<evidence type="ECO:0000256" key="1">
    <source>
        <dbReference type="SAM" id="MobiDB-lite"/>
    </source>
</evidence>
<name>A0A922MJ29_SPOEX</name>
<accession>A0A922MJ29</accession>
<reference evidence="2" key="1">
    <citation type="journal article" date="2021" name="G3 (Bethesda)">
        <title>Genome and transcriptome analysis of the beet armyworm Spodoptera exigua reveals targets for pest control. .</title>
        <authorList>
            <person name="Simon S."/>
            <person name="Breeschoten T."/>
            <person name="Jansen H.J."/>
            <person name="Dirks R.P."/>
            <person name="Schranz M.E."/>
            <person name="Ros V.I.D."/>
        </authorList>
    </citation>
    <scope>NUCLEOTIDE SEQUENCE</scope>
    <source>
        <strain evidence="2">TB_SE_WUR_2020</strain>
    </source>
</reference>
<organism evidence="2 3">
    <name type="scientific">Spodoptera exigua</name>
    <name type="common">Beet armyworm</name>
    <name type="synonym">Noctua fulgens</name>
    <dbReference type="NCBI Taxonomy" id="7107"/>
    <lineage>
        <taxon>Eukaryota</taxon>
        <taxon>Metazoa</taxon>
        <taxon>Ecdysozoa</taxon>
        <taxon>Arthropoda</taxon>
        <taxon>Hexapoda</taxon>
        <taxon>Insecta</taxon>
        <taxon>Pterygota</taxon>
        <taxon>Neoptera</taxon>
        <taxon>Endopterygota</taxon>
        <taxon>Lepidoptera</taxon>
        <taxon>Glossata</taxon>
        <taxon>Ditrysia</taxon>
        <taxon>Noctuoidea</taxon>
        <taxon>Noctuidae</taxon>
        <taxon>Amphipyrinae</taxon>
        <taxon>Spodoptera</taxon>
    </lineage>
</organism>
<evidence type="ECO:0000313" key="2">
    <source>
        <dbReference type="EMBL" id="KAH9637423.1"/>
    </source>
</evidence>
<gene>
    <name evidence="2" type="ORF">HF086_012036</name>
</gene>
<feature type="region of interest" description="Disordered" evidence="1">
    <location>
        <begin position="67"/>
        <end position="133"/>
    </location>
</feature>
<sequence>MFPADCVRQTVSNLNVLDYTCAECRRTGITSRAAAVRLAPRTIATLFMAKRRFNKYAHRQYLASRRRQAEEARLEAAGEDSVDAGDAGDAGDTGDAADAEPLRVELRDDMSEGSDAPPDLADTSDPLDAANDA</sequence>
<feature type="compositionally biased region" description="Basic and acidic residues" evidence="1">
    <location>
        <begin position="67"/>
        <end position="76"/>
    </location>
</feature>
<dbReference type="AlphaFoldDB" id="A0A922MJ29"/>